<evidence type="ECO:0000313" key="1">
    <source>
        <dbReference type="EMBL" id="MCL7025211.1"/>
    </source>
</evidence>
<keyword evidence="2" id="KW-1185">Reference proteome</keyword>
<accession>A0AA41RXC2</accession>
<dbReference type="AlphaFoldDB" id="A0AA41RXC2"/>
<organism evidence="1 2">
    <name type="scientific">Papaver nudicaule</name>
    <name type="common">Iceland poppy</name>
    <dbReference type="NCBI Taxonomy" id="74823"/>
    <lineage>
        <taxon>Eukaryota</taxon>
        <taxon>Viridiplantae</taxon>
        <taxon>Streptophyta</taxon>
        <taxon>Embryophyta</taxon>
        <taxon>Tracheophyta</taxon>
        <taxon>Spermatophyta</taxon>
        <taxon>Magnoliopsida</taxon>
        <taxon>Ranunculales</taxon>
        <taxon>Papaveraceae</taxon>
        <taxon>Papaveroideae</taxon>
        <taxon>Papaver</taxon>
    </lineage>
</organism>
<dbReference type="PANTHER" id="PTHR21027">
    <property type="entry name" value="TRNA-SPLICING ENDONUCLEASE SUBUNIT SEN54"/>
    <property type="match status" value="1"/>
</dbReference>
<proteinExistence type="predicted"/>
<dbReference type="PANTHER" id="PTHR21027:SF1">
    <property type="entry name" value="TRNA-SPLICING ENDONUCLEASE SUBUNIT SEN54"/>
    <property type="match status" value="1"/>
</dbReference>
<comment type="caution">
    <text evidence="1">The sequence shown here is derived from an EMBL/GenBank/DDBJ whole genome shotgun (WGS) entry which is preliminary data.</text>
</comment>
<dbReference type="EMBL" id="JAJJMA010042721">
    <property type="protein sequence ID" value="MCL7025211.1"/>
    <property type="molecule type" value="Genomic_DNA"/>
</dbReference>
<dbReference type="GO" id="GO:0000214">
    <property type="term" value="C:tRNA-intron endonuclease complex"/>
    <property type="evidence" value="ECO:0007669"/>
    <property type="project" value="TreeGrafter"/>
</dbReference>
<protein>
    <submittedName>
        <fullName evidence="1">Uncharacterized protein</fullName>
    </submittedName>
</protein>
<sequence length="224" mass="25577">MTSSLEQLLESQSLLTSNCPKLKIKDWEEDASDSSQDSEIDLLDSDEDDHFSIHSSKPKSQLRKVESRARWDEDMRMVGFMAEQGALVLVDSDDVVLSLKKNMYLMDSLQIYKRLKSLGFIGRHCVKWTLKNDKQHGTTPTGAEDPKDHSKISIAVLGLGERLSITEGLREMRINNHTKPTFDVYLPNNKFKKSSPGEPDFVVYLTRIEIRCKGVDDFMPCFFL</sequence>
<gene>
    <name evidence="1" type="ORF">MKW94_017773</name>
</gene>
<reference evidence="1" key="1">
    <citation type="submission" date="2022-03" db="EMBL/GenBank/DDBJ databases">
        <title>A functionally conserved STORR gene fusion in Papaver species that diverged 16.8 million years ago.</title>
        <authorList>
            <person name="Catania T."/>
        </authorList>
    </citation>
    <scope>NUCLEOTIDE SEQUENCE</scope>
    <source>
        <strain evidence="1">S-191538</strain>
    </source>
</reference>
<name>A0AA41RXC2_PAPNU</name>
<dbReference type="InterPro" id="IPR024337">
    <property type="entry name" value="tRNA_splic_suSen54"/>
</dbReference>
<dbReference type="GO" id="GO:0000379">
    <property type="term" value="P:tRNA-type intron splice site recognition and cleavage"/>
    <property type="evidence" value="ECO:0007669"/>
    <property type="project" value="TreeGrafter"/>
</dbReference>
<dbReference type="Proteomes" id="UP001177140">
    <property type="component" value="Unassembled WGS sequence"/>
</dbReference>
<evidence type="ECO:0000313" key="2">
    <source>
        <dbReference type="Proteomes" id="UP001177140"/>
    </source>
</evidence>